<reference evidence="1 2" key="1">
    <citation type="journal article" date="2014" name="PLoS ONE">
        <title>De novo Genome Assembly of the Fungal Plant Pathogen Pyrenophora semeniperda.</title>
        <authorList>
            <person name="Soliai M.M."/>
            <person name="Meyer S.E."/>
            <person name="Udall J.A."/>
            <person name="Elzinga D.E."/>
            <person name="Hermansen R.A."/>
            <person name="Bodily P.M."/>
            <person name="Hart A.A."/>
            <person name="Coleman C.E."/>
        </authorList>
    </citation>
    <scope>NUCLEOTIDE SEQUENCE [LARGE SCALE GENOMIC DNA]</scope>
    <source>
        <strain evidence="1 2">CCB06</strain>
        <tissue evidence="1">Mycelium</tissue>
    </source>
</reference>
<gene>
    <name evidence="1" type="ORF">GMOD_00005434</name>
</gene>
<dbReference type="EMBL" id="KE747806">
    <property type="protein sequence ID" value="RMZ66321.1"/>
    <property type="molecule type" value="Genomic_DNA"/>
</dbReference>
<evidence type="ECO:0000313" key="1">
    <source>
        <dbReference type="EMBL" id="RMZ66321.1"/>
    </source>
</evidence>
<evidence type="ECO:0000313" key="2">
    <source>
        <dbReference type="Proteomes" id="UP000265663"/>
    </source>
</evidence>
<organism evidence="1 2">
    <name type="scientific">Pyrenophora seminiperda CCB06</name>
    <dbReference type="NCBI Taxonomy" id="1302712"/>
    <lineage>
        <taxon>Eukaryota</taxon>
        <taxon>Fungi</taxon>
        <taxon>Dikarya</taxon>
        <taxon>Ascomycota</taxon>
        <taxon>Pezizomycotina</taxon>
        <taxon>Dothideomycetes</taxon>
        <taxon>Pleosporomycetidae</taxon>
        <taxon>Pleosporales</taxon>
        <taxon>Pleosporineae</taxon>
        <taxon>Pleosporaceae</taxon>
        <taxon>Pyrenophora</taxon>
    </lineage>
</organism>
<keyword evidence="2" id="KW-1185">Reference proteome</keyword>
<accession>A0A3M7LVR8</accession>
<proteinExistence type="predicted"/>
<name>A0A3M7LVR8_9PLEO</name>
<dbReference type="OrthoDB" id="3938460at2759"/>
<dbReference type="AlphaFoldDB" id="A0A3M7LVR8"/>
<sequence>MDPINAAIEFLESQPSNARSSYTKVAAQFGVSRHTLARQHQGKCFSHATKSLNQQLLSQQQELDLVNHIRQLTEEGLPPSRRMLQNFCTSIAKKPASLRWKSHHGKGKDRLRHKADSLYKYEHWFQDLARILLKYHVRPGDIYNIDRKGFHLSRGKGTYRVFSRDS</sequence>
<dbReference type="Proteomes" id="UP000265663">
    <property type="component" value="Unassembled WGS sequence"/>
</dbReference>
<protein>
    <submittedName>
        <fullName evidence="1">Pogo transposable</fullName>
    </submittedName>
</protein>